<dbReference type="SUPFAM" id="SSF53474">
    <property type="entry name" value="alpha/beta-Hydrolases"/>
    <property type="match status" value="1"/>
</dbReference>
<accession>A0ABX1GQV2</accession>
<feature type="domain" description="Peptidase C14 caspase" evidence="1">
    <location>
        <begin position="8"/>
        <end position="237"/>
    </location>
</feature>
<dbReference type="InterPro" id="IPR029030">
    <property type="entry name" value="Caspase-like_dom_sf"/>
</dbReference>
<dbReference type="PANTHER" id="PTHR22576">
    <property type="entry name" value="MUCOSA ASSOCIATED LYMPHOID TISSUE LYMPHOMA TRANSLOCATION PROTEIN 1/PARACASPASE"/>
    <property type="match status" value="1"/>
</dbReference>
<dbReference type="RefSeq" id="WP_168552526.1">
    <property type="nucleotide sequence ID" value="NZ_JAAWWL010000002.1"/>
</dbReference>
<dbReference type="SUPFAM" id="SSF52129">
    <property type="entry name" value="Caspase-like"/>
    <property type="match status" value="1"/>
</dbReference>
<dbReference type="InterPro" id="IPR011600">
    <property type="entry name" value="Pept_C14_caspase"/>
</dbReference>
<dbReference type="Proteomes" id="UP000718451">
    <property type="component" value="Unassembled WGS sequence"/>
</dbReference>
<dbReference type="PANTHER" id="PTHR22576:SF37">
    <property type="entry name" value="MUCOSA-ASSOCIATED LYMPHOID TISSUE LYMPHOMA TRANSLOCATION PROTEIN 1"/>
    <property type="match status" value="1"/>
</dbReference>
<name>A0ABX1GQV2_9FLAO</name>
<evidence type="ECO:0000313" key="3">
    <source>
        <dbReference type="EMBL" id="NKI32315.1"/>
    </source>
</evidence>
<comment type="caution">
    <text evidence="3">The sequence shown here is derived from an EMBL/GenBank/DDBJ whole genome shotgun (WGS) entry which is preliminary data.</text>
</comment>
<evidence type="ECO:0000259" key="2">
    <source>
        <dbReference type="Pfam" id="PF05057"/>
    </source>
</evidence>
<dbReference type="Pfam" id="PF00656">
    <property type="entry name" value="Peptidase_C14"/>
    <property type="match status" value="1"/>
</dbReference>
<evidence type="ECO:0000259" key="1">
    <source>
        <dbReference type="Pfam" id="PF00656"/>
    </source>
</evidence>
<feature type="domain" description="DUF676" evidence="2">
    <location>
        <begin position="293"/>
        <end position="389"/>
    </location>
</feature>
<organism evidence="3 4">
    <name type="scientific">Croceivirga thetidis</name>
    <dbReference type="NCBI Taxonomy" id="2721623"/>
    <lineage>
        <taxon>Bacteria</taxon>
        <taxon>Pseudomonadati</taxon>
        <taxon>Bacteroidota</taxon>
        <taxon>Flavobacteriia</taxon>
        <taxon>Flavobacteriales</taxon>
        <taxon>Flavobacteriaceae</taxon>
        <taxon>Croceivirga</taxon>
    </lineage>
</organism>
<dbReference type="InterPro" id="IPR052039">
    <property type="entry name" value="Caspase-related_regulators"/>
</dbReference>
<dbReference type="InterPro" id="IPR046880">
    <property type="entry name" value="TPR-S"/>
</dbReference>
<dbReference type="Gene3D" id="3.40.50.1460">
    <property type="match status" value="1"/>
</dbReference>
<protein>
    <recommendedName>
        <fullName evidence="5">Peptidase C14 caspase domain-containing protein</fullName>
    </recommendedName>
</protein>
<evidence type="ECO:0008006" key="5">
    <source>
        <dbReference type="Google" id="ProtNLM"/>
    </source>
</evidence>
<reference evidence="3 4" key="1">
    <citation type="submission" date="2020-04" db="EMBL/GenBank/DDBJ databases">
        <authorList>
            <person name="Yoon J."/>
        </authorList>
    </citation>
    <scope>NUCLEOTIDE SEQUENCE [LARGE SCALE GENOMIC DNA]</scope>
    <source>
        <strain evidence="3 4">DJ-13</strain>
    </source>
</reference>
<dbReference type="EMBL" id="JAAWWL010000002">
    <property type="protein sequence ID" value="NKI32315.1"/>
    <property type="molecule type" value="Genomic_DNA"/>
</dbReference>
<evidence type="ECO:0000313" key="4">
    <source>
        <dbReference type="Proteomes" id="UP000718451"/>
    </source>
</evidence>
<dbReference type="Pfam" id="PF20308">
    <property type="entry name" value="TPR-S"/>
    <property type="match status" value="1"/>
</dbReference>
<gene>
    <name evidence="3" type="ORF">HCU67_10205</name>
</gene>
<proteinExistence type="predicted"/>
<dbReference type="InterPro" id="IPR011990">
    <property type="entry name" value="TPR-like_helical_dom_sf"/>
</dbReference>
<dbReference type="InterPro" id="IPR007751">
    <property type="entry name" value="DUF676_lipase-like"/>
</dbReference>
<dbReference type="Gene3D" id="1.25.40.10">
    <property type="entry name" value="Tetratricopeptide repeat domain"/>
    <property type="match status" value="1"/>
</dbReference>
<dbReference type="Pfam" id="PF05057">
    <property type="entry name" value="DUF676"/>
    <property type="match status" value="1"/>
</dbReference>
<dbReference type="InterPro" id="IPR029058">
    <property type="entry name" value="AB_hydrolase_fold"/>
</dbReference>
<keyword evidence="4" id="KW-1185">Reference proteome</keyword>
<sequence>MAQLENCYALLIGIGADLPITVRDARAVYNILADEAYAGYPAENIILITEEQATRKGILDALDELIAKTSEDSSVLLFYSGHGGLYEPWNQFYLVPHGFDEVEYETTWVKAEELREKISKIKSRRLVFFLDCCHAAGMTQSLNMSESAKPQKELGQAEGLAQHIDDGRGMSIVSSCREDQLSYIMDGDHNSLYTKCLQEVLKAEHKKQFEEPFIRISEVVQYIFRKVPERNPAQRPYANLQIYDDFILSCVPKDRQSAVLQESSEPDVVQAPKNEAQEMVTVFRETPGANNAILFVHGFSGESADSFGDIPNLLMQESSLEGWDMFPLGYSEYVKPEKGKEVWASVNDIERIADYMATSLKYKFDKYDRIAIIGYSLGGLVAQKAILDSSNDVLDRISHLVLFGSPNNGLSEKETEKIWNKKNSDLAANNSFIKNLRDKWSQKFDSTYPFDLKVVAATQDEFIPLESNFSHFPEENCYTVAGSHLNMVKVYDKENDAFHLIENSLNNTTFFNMFTSAEDINITLGEYEAVIKKLLPQKNDLDPRGVKQLVFALEGLSRHEEAVEILLNHDGSKDNSDLLGMLGGRLKRSYLENFSGKTAQDSAECYKKGLAIAEERSNKGQIYYHAINLAFLSLVAMEDIGEMEYYASKALEAAENDSRESLWKLATLGEANLYLNNLEKAKSFYEKASEMAGIREKISIHTNAYKAYVCLTQSTSEEDDFVKFLKAKFLS</sequence>
<dbReference type="Gene3D" id="3.40.50.1820">
    <property type="entry name" value="alpha/beta hydrolase"/>
    <property type="match status" value="1"/>
</dbReference>